<evidence type="ECO:0000313" key="15">
    <source>
        <dbReference type="EMBL" id="CPR16762.1"/>
    </source>
</evidence>
<keyword evidence="4" id="KW-1003">Cell membrane</keyword>
<comment type="similarity">
    <text evidence="2 12">Belongs to the sodium:solute symporter (SSF) (TC 2.A.21) family.</text>
</comment>
<dbReference type="STRING" id="1109412.BN1221_02262c"/>
<dbReference type="InterPro" id="IPR001734">
    <property type="entry name" value="Na/solute_symporter"/>
</dbReference>
<keyword evidence="10 13" id="KW-0472">Membrane</keyword>
<evidence type="ECO:0000256" key="9">
    <source>
        <dbReference type="ARBA" id="ARBA00023065"/>
    </source>
</evidence>
<feature type="transmembrane region" description="Helical" evidence="13">
    <location>
        <begin position="483"/>
        <end position="502"/>
    </location>
</feature>
<evidence type="ECO:0000256" key="3">
    <source>
        <dbReference type="ARBA" id="ARBA00022448"/>
    </source>
</evidence>
<dbReference type="GO" id="GO:0006847">
    <property type="term" value="P:plasma membrane acetate transport"/>
    <property type="evidence" value="ECO:0007669"/>
    <property type="project" value="TreeGrafter"/>
</dbReference>
<dbReference type="GO" id="GO:0015123">
    <property type="term" value="F:acetate transmembrane transporter activity"/>
    <property type="evidence" value="ECO:0007669"/>
    <property type="project" value="TreeGrafter"/>
</dbReference>
<feature type="transmembrane region" description="Helical" evidence="13">
    <location>
        <begin position="319"/>
        <end position="344"/>
    </location>
</feature>
<dbReference type="RefSeq" id="WP_048637367.1">
    <property type="nucleotide sequence ID" value="NZ_CGIG01000001.1"/>
</dbReference>
<evidence type="ECO:0000256" key="11">
    <source>
        <dbReference type="ARBA" id="ARBA00023201"/>
    </source>
</evidence>
<evidence type="ECO:0000256" key="13">
    <source>
        <dbReference type="SAM" id="Phobius"/>
    </source>
</evidence>
<dbReference type="GO" id="GO:0015293">
    <property type="term" value="F:symporter activity"/>
    <property type="evidence" value="ECO:0007669"/>
    <property type="project" value="UniProtKB-KW"/>
</dbReference>
<keyword evidence="7 13" id="KW-1133">Transmembrane helix</keyword>
<dbReference type="PANTHER" id="PTHR48086:SF6">
    <property type="entry name" value="CATION_ACETATE SYMPORTER ACTP"/>
    <property type="match status" value="1"/>
</dbReference>
<keyword evidence="8" id="KW-0915">Sodium</keyword>
<feature type="transmembrane region" description="Helical" evidence="13">
    <location>
        <begin position="151"/>
        <end position="180"/>
    </location>
</feature>
<keyword evidence="5 13" id="KW-0812">Transmembrane</keyword>
<dbReference type="InterPro" id="IPR050277">
    <property type="entry name" value="Sodium:Solute_Symporter"/>
</dbReference>
<sequence>MKKRINTLLSCFTLIILSVNNVFAAETTVVDNEHRHITFYIFALLFLASLAITWIASRKNNSAGDFYTAGGGIGAKQNGLAIAGDYLSAAAFLGVSGLIALYGFDGVNYLIGFFVAFIPVLLLVAEPCRNLGKYTLGDVLAWRNAFRSTKIVAAISSVIVALFYMVPQIVGGAVIIRALIGVPYEISVIAVGALMLIYVTFGGMRATTTVQVTKAVLLISCCFILVVLSWLPYGFNPFSFFNHLANDPRLQHYVFKTFYSSSLTLEESGQRFLEPGLYLKKPVEQISLGLALLLGTAAMPHVLMRFFAVRDAKTARHSVLWGMLGIGLCHLFIIVIGFACAHYIGADAIKAADKGGNLAAPLLAQYLGGGAASLGGNFLLALVAAISFATIVAVVAGLTLAAASAMAHDVYVGAIRKGIASERQQVIAARIATLLMAIVAVVAGIAAKGQNVAHLVGLGYAVAASANLPALVMSLYWRRCNTAGVLAGIIGGTLLSIALVLVSPSMTYPLQQKAASQLQAQAIAEQLQVAQRSPSSRETDALIQKLTLQRAELQEKAEAIPTDATSIVGLRAPLITLNNPGIVSIPAGFLLVIIFSLLFKDERSLRLWNELAVRREFGNQLK</sequence>
<feature type="transmembrane region" description="Helical" evidence="13">
    <location>
        <begin position="107"/>
        <end position="125"/>
    </location>
</feature>
<dbReference type="InterPro" id="IPR018212">
    <property type="entry name" value="Na/solute_symporter_CS"/>
</dbReference>
<evidence type="ECO:0000256" key="7">
    <source>
        <dbReference type="ARBA" id="ARBA00022989"/>
    </source>
</evidence>
<evidence type="ECO:0000256" key="2">
    <source>
        <dbReference type="ARBA" id="ARBA00006434"/>
    </source>
</evidence>
<protein>
    <submittedName>
        <fullName evidence="15">Acetate permease ActP (Cation/acetate symporter)</fullName>
    </submittedName>
</protein>
<dbReference type="PROSITE" id="PS00456">
    <property type="entry name" value="NA_SOLUT_SYMP_1"/>
    <property type="match status" value="1"/>
</dbReference>
<evidence type="ECO:0000256" key="12">
    <source>
        <dbReference type="RuleBase" id="RU362091"/>
    </source>
</evidence>
<keyword evidence="11" id="KW-0739">Sodium transport</keyword>
<evidence type="ECO:0000256" key="6">
    <source>
        <dbReference type="ARBA" id="ARBA00022847"/>
    </source>
</evidence>
<keyword evidence="6" id="KW-0769">Symport</keyword>
<feature type="transmembrane region" description="Helical" evidence="13">
    <location>
        <begin position="378"/>
        <end position="406"/>
    </location>
</feature>
<reference evidence="16" key="1">
    <citation type="submission" date="2015-01" db="EMBL/GenBank/DDBJ databases">
        <authorList>
            <person name="Paterson Steve"/>
        </authorList>
    </citation>
    <scope>NUCLEOTIDE SEQUENCE [LARGE SCALE GENOMIC DNA]</scope>
    <source>
        <strain evidence="16">OBR1</strain>
    </source>
</reference>
<dbReference type="GO" id="GO:0005886">
    <property type="term" value="C:plasma membrane"/>
    <property type="evidence" value="ECO:0007669"/>
    <property type="project" value="UniProtKB-SubCell"/>
</dbReference>
<organism evidence="15 16">
    <name type="scientific">Brenneria goodwinii</name>
    <dbReference type="NCBI Taxonomy" id="1109412"/>
    <lineage>
        <taxon>Bacteria</taxon>
        <taxon>Pseudomonadati</taxon>
        <taxon>Pseudomonadota</taxon>
        <taxon>Gammaproteobacteria</taxon>
        <taxon>Enterobacterales</taxon>
        <taxon>Pectobacteriaceae</taxon>
        <taxon>Brenneria</taxon>
    </lineage>
</organism>
<feature type="transmembrane region" description="Helical" evidence="13">
    <location>
        <begin position="286"/>
        <end position="307"/>
    </location>
</feature>
<feature type="transmembrane region" description="Helical" evidence="13">
    <location>
        <begin position="453"/>
        <end position="476"/>
    </location>
</feature>
<dbReference type="PANTHER" id="PTHR48086">
    <property type="entry name" value="SODIUM/PROLINE SYMPORTER-RELATED"/>
    <property type="match status" value="1"/>
</dbReference>
<feature type="transmembrane region" description="Helical" evidence="13">
    <location>
        <begin position="78"/>
        <end position="101"/>
    </location>
</feature>
<dbReference type="PROSITE" id="PS50283">
    <property type="entry name" value="NA_SOLUT_SYMP_3"/>
    <property type="match status" value="1"/>
</dbReference>
<dbReference type="GO" id="GO:0006814">
    <property type="term" value="P:sodium ion transport"/>
    <property type="evidence" value="ECO:0007669"/>
    <property type="project" value="UniProtKB-KW"/>
</dbReference>
<keyword evidence="9" id="KW-0406">Ion transport</keyword>
<name>A0A0G4JV55_9GAMM</name>
<feature type="transmembrane region" description="Helical" evidence="13">
    <location>
        <begin position="216"/>
        <end position="235"/>
    </location>
</feature>
<feature type="signal peptide" evidence="14">
    <location>
        <begin position="1"/>
        <end position="24"/>
    </location>
</feature>
<gene>
    <name evidence="15" type="ORF">BN1221_02262c</name>
</gene>
<dbReference type="EMBL" id="CGIG01000001">
    <property type="protein sequence ID" value="CPR16762.1"/>
    <property type="molecule type" value="Genomic_DNA"/>
</dbReference>
<evidence type="ECO:0000256" key="1">
    <source>
        <dbReference type="ARBA" id="ARBA00004651"/>
    </source>
</evidence>
<dbReference type="AlphaFoldDB" id="A0A0G4JV55"/>
<feature type="transmembrane region" description="Helical" evidence="13">
    <location>
        <begin position="40"/>
        <end position="57"/>
    </location>
</feature>
<dbReference type="NCBIfam" id="TIGR00813">
    <property type="entry name" value="sss"/>
    <property type="match status" value="1"/>
</dbReference>
<dbReference type="CDD" id="cd11480">
    <property type="entry name" value="SLC5sbd_u4"/>
    <property type="match status" value="1"/>
</dbReference>
<evidence type="ECO:0000256" key="4">
    <source>
        <dbReference type="ARBA" id="ARBA00022475"/>
    </source>
</evidence>
<feature type="transmembrane region" description="Helical" evidence="13">
    <location>
        <begin position="581"/>
        <end position="599"/>
    </location>
</feature>
<proteinExistence type="inferred from homology"/>
<dbReference type="Proteomes" id="UP000044377">
    <property type="component" value="Unassembled WGS sequence"/>
</dbReference>
<feature type="transmembrane region" description="Helical" evidence="13">
    <location>
        <begin position="186"/>
        <end position="204"/>
    </location>
</feature>
<dbReference type="InterPro" id="IPR038377">
    <property type="entry name" value="Na/Glc_symporter_sf"/>
</dbReference>
<dbReference type="OrthoDB" id="9764416at2"/>
<evidence type="ECO:0000256" key="10">
    <source>
        <dbReference type="ARBA" id="ARBA00023136"/>
    </source>
</evidence>
<keyword evidence="14" id="KW-0732">Signal</keyword>
<feature type="transmembrane region" description="Helical" evidence="13">
    <location>
        <begin position="427"/>
        <end position="447"/>
    </location>
</feature>
<comment type="subcellular location">
    <subcellularLocation>
        <location evidence="1">Cell membrane</location>
        <topology evidence="1">Multi-pass membrane protein</topology>
    </subcellularLocation>
</comment>
<dbReference type="Pfam" id="PF00474">
    <property type="entry name" value="SSF"/>
    <property type="match status" value="1"/>
</dbReference>
<feature type="chain" id="PRO_5005194381" evidence="14">
    <location>
        <begin position="25"/>
        <end position="622"/>
    </location>
</feature>
<keyword evidence="16" id="KW-1185">Reference proteome</keyword>
<accession>A0A0G4JV55</accession>
<dbReference type="Gene3D" id="1.20.1730.10">
    <property type="entry name" value="Sodium/glucose cotransporter"/>
    <property type="match status" value="1"/>
</dbReference>
<evidence type="ECO:0000256" key="5">
    <source>
        <dbReference type="ARBA" id="ARBA00022692"/>
    </source>
</evidence>
<evidence type="ECO:0000256" key="8">
    <source>
        <dbReference type="ARBA" id="ARBA00023053"/>
    </source>
</evidence>
<evidence type="ECO:0000256" key="14">
    <source>
        <dbReference type="SAM" id="SignalP"/>
    </source>
</evidence>
<evidence type="ECO:0000313" key="16">
    <source>
        <dbReference type="Proteomes" id="UP000044377"/>
    </source>
</evidence>
<keyword evidence="3" id="KW-0813">Transport</keyword>